<dbReference type="InterPro" id="IPR005119">
    <property type="entry name" value="LysR_subst-bd"/>
</dbReference>
<dbReference type="GO" id="GO:0043565">
    <property type="term" value="F:sequence-specific DNA binding"/>
    <property type="evidence" value="ECO:0007669"/>
    <property type="project" value="TreeGrafter"/>
</dbReference>
<proteinExistence type="inferred from homology"/>
<evidence type="ECO:0000313" key="7">
    <source>
        <dbReference type="Proteomes" id="UP000628984"/>
    </source>
</evidence>
<dbReference type="Pfam" id="PF03466">
    <property type="entry name" value="LysR_substrate"/>
    <property type="match status" value="1"/>
</dbReference>
<dbReference type="PANTHER" id="PTHR30537:SF74">
    <property type="entry name" value="HTH-TYPE TRANSCRIPTIONAL REGULATOR TRPI"/>
    <property type="match status" value="1"/>
</dbReference>
<dbReference type="SUPFAM" id="SSF53850">
    <property type="entry name" value="Periplasmic binding protein-like II"/>
    <property type="match status" value="1"/>
</dbReference>
<dbReference type="Pfam" id="PF00126">
    <property type="entry name" value="HTH_1"/>
    <property type="match status" value="1"/>
</dbReference>
<dbReference type="RefSeq" id="WP_189635041.1">
    <property type="nucleotide sequence ID" value="NZ_BMYQ01000014.1"/>
</dbReference>
<keyword evidence="2" id="KW-0805">Transcription regulation</keyword>
<dbReference type="Gene3D" id="1.10.10.10">
    <property type="entry name" value="Winged helix-like DNA-binding domain superfamily/Winged helix DNA-binding domain"/>
    <property type="match status" value="1"/>
</dbReference>
<dbReference type="InterPro" id="IPR036390">
    <property type="entry name" value="WH_DNA-bd_sf"/>
</dbReference>
<dbReference type="Proteomes" id="UP000628984">
    <property type="component" value="Unassembled WGS sequence"/>
</dbReference>
<comment type="caution">
    <text evidence="6">The sequence shown here is derived from an EMBL/GenBank/DDBJ whole genome shotgun (WGS) entry which is preliminary data.</text>
</comment>
<dbReference type="GO" id="GO:0006351">
    <property type="term" value="P:DNA-templated transcription"/>
    <property type="evidence" value="ECO:0007669"/>
    <property type="project" value="TreeGrafter"/>
</dbReference>
<dbReference type="Gene3D" id="3.40.190.10">
    <property type="entry name" value="Periplasmic binding protein-like II"/>
    <property type="match status" value="2"/>
</dbReference>
<protein>
    <submittedName>
        <fullName evidence="6">LysR family transcriptional regulator</fullName>
    </submittedName>
</protein>
<dbReference type="CDD" id="cd08432">
    <property type="entry name" value="PBP2_GcdR_TrpI_HvrB_AmpR_like"/>
    <property type="match status" value="1"/>
</dbReference>
<evidence type="ECO:0000256" key="4">
    <source>
        <dbReference type="ARBA" id="ARBA00023163"/>
    </source>
</evidence>
<dbReference type="PANTHER" id="PTHR30537">
    <property type="entry name" value="HTH-TYPE TRANSCRIPTIONAL REGULATOR"/>
    <property type="match status" value="1"/>
</dbReference>
<dbReference type="AlphaFoldDB" id="A0A918MN28"/>
<name>A0A918MN28_9RHOB</name>
<dbReference type="PROSITE" id="PS50931">
    <property type="entry name" value="HTH_LYSR"/>
    <property type="match status" value="1"/>
</dbReference>
<gene>
    <name evidence="6" type="ORF">GCM10011452_33580</name>
</gene>
<reference evidence="6" key="2">
    <citation type="submission" date="2020-09" db="EMBL/GenBank/DDBJ databases">
        <authorList>
            <person name="Sun Q."/>
            <person name="Kim S."/>
        </authorList>
    </citation>
    <scope>NUCLEOTIDE SEQUENCE</scope>
    <source>
        <strain evidence="6">KCTC 23714</strain>
    </source>
</reference>
<accession>A0A918MN28</accession>
<evidence type="ECO:0000259" key="5">
    <source>
        <dbReference type="PROSITE" id="PS50931"/>
    </source>
</evidence>
<evidence type="ECO:0000313" key="6">
    <source>
        <dbReference type="EMBL" id="GGW42466.1"/>
    </source>
</evidence>
<dbReference type="InterPro" id="IPR000847">
    <property type="entry name" value="LysR_HTH_N"/>
</dbReference>
<feature type="domain" description="HTH lysR-type" evidence="5">
    <location>
        <begin position="8"/>
        <end position="65"/>
    </location>
</feature>
<evidence type="ECO:0000256" key="2">
    <source>
        <dbReference type="ARBA" id="ARBA00023015"/>
    </source>
</evidence>
<dbReference type="SUPFAM" id="SSF46785">
    <property type="entry name" value="Winged helix' DNA-binding domain"/>
    <property type="match status" value="1"/>
</dbReference>
<dbReference type="EMBL" id="BMYQ01000014">
    <property type="protein sequence ID" value="GGW42466.1"/>
    <property type="molecule type" value="Genomic_DNA"/>
</dbReference>
<keyword evidence="4" id="KW-0804">Transcription</keyword>
<dbReference type="GO" id="GO:0003700">
    <property type="term" value="F:DNA-binding transcription factor activity"/>
    <property type="evidence" value="ECO:0007669"/>
    <property type="project" value="InterPro"/>
</dbReference>
<sequence length="308" mass="34793">MATRMRLPPLNSLRVFHAVVRHRSLREAAEELYVSPQAVGQQIRLLEEALGVVLMEREGRGIRLTEKAITLSHYINAGFEEFEEGIRRVTGPRARERINLNVSPYFGTRYLMPRLGKFRTAVPEAEIGLTTMIDLVDLERDQIDLAVQWGYGDRKDVQSHLLRRDPKIICCHPDMADRIQAPGDLLKFTLLQPARSMRLWPDILRYLGVEVPQMDRGLTFDDAATMRRAAYQGLGVGLVSVLDAEEDIASGKLVAPLGTTILEGMAPETIPGFYLITTKTRLRAKNVAALHRWLLDQDWEVDQPADSV</sequence>
<reference evidence="6" key="1">
    <citation type="journal article" date="2014" name="Int. J. Syst. Evol. Microbiol.">
        <title>Complete genome sequence of Corynebacterium casei LMG S-19264T (=DSM 44701T), isolated from a smear-ripened cheese.</title>
        <authorList>
            <consortium name="US DOE Joint Genome Institute (JGI-PGF)"/>
            <person name="Walter F."/>
            <person name="Albersmeier A."/>
            <person name="Kalinowski J."/>
            <person name="Ruckert C."/>
        </authorList>
    </citation>
    <scope>NUCLEOTIDE SEQUENCE</scope>
    <source>
        <strain evidence="6">KCTC 23714</strain>
    </source>
</reference>
<keyword evidence="3" id="KW-0238">DNA-binding</keyword>
<dbReference type="InterPro" id="IPR036388">
    <property type="entry name" value="WH-like_DNA-bd_sf"/>
</dbReference>
<comment type="similarity">
    <text evidence="1">Belongs to the LysR transcriptional regulatory family.</text>
</comment>
<dbReference type="InterPro" id="IPR058163">
    <property type="entry name" value="LysR-type_TF_proteobact-type"/>
</dbReference>
<keyword evidence="7" id="KW-1185">Reference proteome</keyword>
<organism evidence="6 7">
    <name type="scientific">Gemmobacter lanyuensis</name>
    <dbReference type="NCBI Taxonomy" id="1054497"/>
    <lineage>
        <taxon>Bacteria</taxon>
        <taxon>Pseudomonadati</taxon>
        <taxon>Pseudomonadota</taxon>
        <taxon>Alphaproteobacteria</taxon>
        <taxon>Rhodobacterales</taxon>
        <taxon>Paracoccaceae</taxon>
        <taxon>Gemmobacter</taxon>
    </lineage>
</organism>
<evidence type="ECO:0000256" key="1">
    <source>
        <dbReference type="ARBA" id="ARBA00009437"/>
    </source>
</evidence>
<evidence type="ECO:0000256" key="3">
    <source>
        <dbReference type="ARBA" id="ARBA00023125"/>
    </source>
</evidence>